<proteinExistence type="predicted"/>
<name>A0ABR1DZ86_NECAM</name>
<reference evidence="2 3" key="1">
    <citation type="submission" date="2023-08" db="EMBL/GenBank/DDBJ databases">
        <title>A Necator americanus chromosomal reference genome.</title>
        <authorList>
            <person name="Ilik V."/>
            <person name="Petrzelkova K.J."/>
            <person name="Pardy F."/>
            <person name="Fuh T."/>
            <person name="Niatou-Singa F.S."/>
            <person name="Gouil Q."/>
            <person name="Baker L."/>
            <person name="Ritchie M.E."/>
            <person name="Jex A.R."/>
            <person name="Gazzola D."/>
            <person name="Li H."/>
            <person name="Toshio Fujiwara R."/>
            <person name="Zhan B."/>
            <person name="Aroian R.V."/>
            <person name="Pafco B."/>
            <person name="Schwarz E.M."/>
        </authorList>
    </citation>
    <scope>NUCLEOTIDE SEQUENCE [LARGE SCALE GENOMIC DNA]</scope>
    <source>
        <strain evidence="2 3">Aroian</strain>
        <tissue evidence="2">Whole animal</tissue>
    </source>
</reference>
<organism evidence="2 3">
    <name type="scientific">Necator americanus</name>
    <name type="common">Human hookworm</name>
    <dbReference type="NCBI Taxonomy" id="51031"/>
    <lineage>
        <taxon>Eukaryota</taxon>
        <taxon>Metazoa</taxon>
        <taxon>Ecdysozoa</taxon>
        <taxon>Nematoda</taxon>
        <taxon>Chromadorea</taxon>
        <taxon>Rhabditida</taxon>
        <taxon>Rhabditina</taxon>
        <taxon>Rhabditomorpha</taxon>
        <taxon>Strongyloidea</taxon>
        <taxon>Ancylostomatidae</taxon>
        <taxon>Bunostominae</taxon>
        <taxon>Necator</taxon>
    </lineage>
</organism>
<dbReference type="Pfam" id="PF07245">
    <property type="entry name" value="Phlebovirus_G2"/>
    <property type="match status" value="1"/>
</dbReference>
<comment type="caution">
    <text evidence="2">The sequence shown here is derived from an EMBL/GenBank/DDBJ whole genome shotgun (WGS) entry which is preliminary data.</text>
</comment>
<dbReference type="Gene3D" id="2.60.40.3770">
    <property type="match status" value="1"/>
</dbReference>
<sequence length="253" mass="28428">MKSRNVYEASIRLKVKVLLYDKNSYKTLVLQPYMTETVDDTSITVISFMKPSCALLKSTFAIKKNEISIVPYDFVLPTERSTKEEALKQFSKYRNKMICDCDVQANPTRCNCPSDSISSIKTDITNILPVSSPFVKVVSKNGAITALSRREEMTVATESKYMRDSAHYIVQQNSNINLTNLMGCYNCQGGATVIASCSTEIPAWVIIQCDDHSFSVECNPNAKLSLITLDYQQAVVRQNCRVTCNDRLIKILL</sequence>
<feature type="domain" description="Phlebovirus glycoprotein G2 fusion" evidence="1">
    <location>
        <begin position="6"/>
        <end position="153"/>
    </location>
</feature>
<evidence type="ECO:0000313" key="2">
    <source>
        <dbReference type="EMBL" id="KAK6755680.1"/>
    </source>
</evidence>
<gene>
    <name evidence="2" type="primary">Necator_chrV.g18996</name>
    <name evidence="2" type="ORF">RB195_014205</name>
</gene>
<dbReference type="EMBL" id="JAVFWL010000005">
    <property type="protein sequence ID" value="KAK6755680.1"/>
    <property type="molecule type" value="Genomic_DNA"/>
</dbReference>
<accession>A0ABR1DZ86</accession>
<protein>
    <recommendedName>
        <fullName evidence="1">Phlebovirus glycoprotein G2 fusion domain-containing protein</fullName>
    </recommendedName>
</protein>
<dbReference type="InterPro" id="IPR009878">
    <property type="entry name" value="Phlebovirus_G2_fusion"/>
</dbReference>
<evidence type="ECO:0000313" key="3">
    <source>
        <dbReference type="Proteomes" id="UP001303046"/>
    </source>
</evidence>
<dbReference type="Proteomes" id="UP001303046">
    <property type="component" value="Unassembled WGS sequence"/>
</dbReference>
<keyword evidence="3" id="KW-1185">Reference proteome</keyword>
<evidence type="ECO:0000259" key="1">
    <source>
        <dbReference type="Pfam" id="PF07245"/>
    </source>
</evidence>